<dbReference type="PANTHER" id="PTHR36760:SF1">
    <property type="entry name" value="ACIDIC LEUCINE-RICH NUCLEAR PHOSPHOPROTEIN 32 FAMILY B PROTEIN"/>
    <property type="match status" value="1"/>
</dbReference>
<evidence type="ECO:0000256" key="2">
    <source>
        <dbReference type="SAM" id="MobiDB-lite"/>
    </source>
</evidence>
<dbReference type="AlphaFoldDB" id="A0A8X8ZZ27"/>
<dbReference type="PANTHER" id="PTHR36760">
    <property type="entry name" value="ACIDIC LEUCINE-RICH NUCLEAR PHOSPHOPROTEIN 32 FAMILY B PROTEIN"/>
    <property type="match status" value="1"/>
</dbReference>
<evidence type="ECO:0000256" key="1">
    <source>
        <dbReference type="SAM" id="Coils"/>
    </source>
</evidence>
<dbReference type="EMBL" id="PNBA02000006">
    <property type="protein sequence ID" value="KAG6422278.1"/>
    <property type="molecule type" value="Genomic_DNA"/>
</dbReference>
<proteinExistence type="predicted"/>
<organism evidence="3">
    <name type="scientific">Salvia splendens</name>
    <name type="common">Scarlet sage</name>
    <dbReference type="NCBI Taxonomy" id="180675"/>
    <lineage>
        <taxon>Eukaryota</taxon>
        <taxon>Viridiplantae</taxon>
        <taxon>Streptophyta</taxon>
        <taxon>Embryophyta</taxon>
        <taxon>Tracheophyta</taxon>
        <taxon>Spermatophyta</taxon>
        <taxon>Magnoliopsida</taxon>
        <taxon>eudicotyledons</taxon>
        <taxon>Gunneridae</taxon>
        <taxon>Pentapetalae</taxon>
        <taxon>asterids</taxon>
        <taxon>lamiids</taxon>
        <taxon>Lamiales</taxon>
        <taxon>Lamiaceae</taxon>
        <taxon>Nepetoideae</taxon>
        <taxon>Mentheae</taxon>
        <taxon>Salviinae</taxon>
        <taxon>Salvia</taxon>
        <taxon>Salvia subgen. Calosphace</taxon>
        <taxon>core Calosphace</taxon>
    </lineage>
</organism>
<feature type="coiled-coil region" evidence="1">
    <location>
        <begin position="89"/>
        <end position="116"/>
    </location>
</feature>
<keyword evidence="1" id="KW-0175">Coiled coil</keyword>
<dbReference type="Proteomes" id="UP000298416">
    <property type="component" value="Unassembled WGS sequence"/>
</dbReference>
<feature type="region of interest" description="Disordered" evidence="2">
    <location>
        <begin position="1"/>
        <end position="69"/>
    </location>
</feature>
<feature type="region of interest" description="Disordered" evidence="2">
    <location>
        <begin position="146"/>
        <end position="168"/>
    </location>
</feature>
<comment type="caution">
    <text evidence="3">The sequence shown here is derived from an EMBL/GenBank/DDBJ whole genome shotgun (WGS) entry which is preliminary data.</text>
</comment>
<reference evidence="3" key="2">
    <citation type="submission" date="2020-08" db="EMBL/GenBank/DDBJ databases">
        <title>Plant Genome Project.</title>
        <authorList>
            <person name="Zhang R.-G."/>
        </authorList>
    </citation>
    <scope>NUCLEOTIDE SEQUENCE</scope>
    <source>
        <strain evidence="3">Huo1</strain>
        <tissue evidence="3">Leaf</tissue>
    </source>
</reference>
<gene>
    <name evidence="3" type="ORF">SASPL_118844</name>
</gene>
<reference evidence="3" key="1">
    <citation type="submission" date="2018-01" db="EMBL/GenBank/DDBJ databases">
        <authorList>
            <person name="Mao J.F."/>
        </authorList>
    </citation>
    <scope>NUCLEOTIDE SEQUENCE</scope>
    <source>
        <strain evidence="3">Huo1</strain>
        <tissue evidence="3">Leaf</tissue>
    </source>
</reference>
<protein>
    <submittedName>
        <fullName evidence="3">Uncharacterized protein</fullName>
    </submittedName>
</protein>
<name>A0A8X8ZZ27_SALSN</name>
<keyword evidence="4" id="KW-1185">Reference proteome</keyword>
<accession>A0A8X8ZZ27</accession>
<evidence type="ECO:0000313" key="3">
    <source>
        <dbReference type="EMBL" id="KAG6422278.1"/>
    </source>
</evidence>
<evidence type="ECO:0000313" key="4">
    <source>
        <dbReference type="Proteomes" id="UP000298416"/>
    </source>
</evidence>
<feature type="region of interest" description="Disordered" evidence="2">
    <location>
        <begin position="211"/>
        <end position="231"/>
    </location>
</feature>
<sequence>MSDLCSSNKDHHPNDQEPQNSDELGIYEIVFGPPPMREEAPPQILDQAPQKDPILEPNPLPGPAEEAPITVAGKIENSGEFLKVSKTPVMDQEKRLENFLKILDNFERLASNVEEKKIKPKQNSSLNNGSETAAAAAICNKNTNQSNSQRIISSGGGGGGDSFSSYGSMRREREWKRTLAGKLFEERHSSNGGGGGGEGMDSLWEAYEMEADKASTRRGRREKEEEEDDEIGGGEVCCLQALKMSAGKMSLGVGRPKLVKISKAIKGIGWLHSLTKNSKKVHNNGDHRY</sequence>